<keyword evidence="1" id="KW-0472">Membrane</keyword>
<dbReference type="Pfam" id="PF18920">
    <property type="entry name" value="DUF5671"/>
    <property type="match status" value="1"/>
</dbReference>
<keyword evidence="1" id="KW-0812">Transmembrane</keyword>
<feature type="transmembrane region" description="Helical" evidence="1">
    <location>
        <begin position="73"/>
        <end position="92"/>
    </location>
</feature>
<evidence type="ECO:0000259" key="2">
    <source>
        <dbReference type="Pfam" id="PF18920"/>
    </source>
</evidence>
<dbReference type="AlphaFoldDB" id="A0A382XDT6"/>
<sequence length="184" mass="19178">MTALLAGGPVWARAWGRIQSYAGEVAEETSAVRRIYLFSVFGVTAICVLGSLGTMAFLVLFGLLDGDLDVDKVAIFRFPLAILGATVGVAAYHGRVLKDGLRAVPASTRPSLRTVTVVGADVSDLAGRLEALPGVRVVRRLRIGSPDAVSLDPDAVLAEVQASVEDLLVVVAVDGSTEIIPVAP</sequence>
<dbReference type="InterPro" id="IPR043728">
    <property type="entry name" value="DUF5671"/>
</dbReference>
<reference evidence="3" key="1">
    <citation type="submission" date="2018-05" db="EMBL/GenBank/DDBJ databases">
        <authorList>
            <person name="Lanie J.A."/>
            <person name="Ng W.-L."/>
            <person name="Kazmierczak K.M."/>
            <person name="Andrzejewski T.M."/>
            <person name="Davidsen T.M."/>
            <person name="Wayne K.J."/>
            <person name="Tettelin H."/>
            <person name="Glass J.I."/>
            <person name="Rusch D."/>
            <person name="Podicherti R."/>
            <person name="Tsui H.-C.T."/>
            <person name="Winkler M.E."/>
        </authorList>
    </citation>
    <scope>NUCLEOTIDE SEQUENCE</scope>
</reference>
<proteinExistence type="predicted"/>
<organism evidence="3">
    <name type="scientific">marine metagenome</name>
    <dbReference type="NCBI Taxonomy" id="408172"/>
    <lineage>
        <taxon>unclassified sequences</taxon>
        <taxon>metagenomes</taxon>
        <taxon>ecological metagenomes</taxon>
    </lineage>
</organism>
<gene>
    <name evidence="3" type="ORF">METZ01_LOCUS422007</name>
</gene>
<evidence type="ECO:0000313" key="3">
    <source>
        <dbReference type="EMBL" id="SVD69153.1"/>
    </source>
</evidence>
<accession>A0A382XDT6</accession>
<protein>
    <recommendedName>
        <fullName evidence="2">DUF5671 domain-containing protein</fullName>
    </recommendedName>
</protein>
<feature type="domain" description="DUF5671" evidence="2">
    <location>
        <begin position="2"/>
        <end position="74"/>
    </location>
</feature>
<name>A0A382XDT6_9ZZZZ</name>
<keyword evidence="1" id="KW-1133">Transmembrane helix</keyword>
<feature type="transmembrane region" description="Helical" evidence="1">
    <location>
        <begin position="35"/>
        <end position="61"/>
    </location>
</feature>
<evidence type="ECO:0000256" key="1">
    <source>
        <dbReference type="SAM" id="Phobius"/>
    </source>
</evidence>
<dbReference type="EMBL" id="UINC01166932">
    <property type="protein sequence ID" value="SVD69153.1"/>
    <property type="molecule type" value="Genomic_DNA"/>
</dbReference>